<dbReference type="EMBL" id="CP046622">
    <property type="protein sequence ID" value="QGW82663.1"/>
    <property type="molecule type" value="Genomic_DNA"/>
</dbReference>
<dbReference type="Proteomes" id="UP000425817">
    <property type="component" value="Chromosome"/>
</dbReference>
<dbReference type="AlphaFoldDB" id="A0A6I6H6V8"/>
<reference evidence="3 4" key="1">
    <citation type="submission" date="2019-12" db="EMBL/GenBank/DDBJ databases">
        <title>Hybrid Genome Assemblies of two High G+C Isolates from Undergraduate Microbiology Courses.</title>
        <authorList>
            <person name="Ne Ville C.J."/>
            <person name="Enright D."/>
            <person name="Hernandez I."/>
            <person name="Dodsworth J."/>
            <person name="Orwin P.M."/>
        </authorList>
    </citation>
    <scope>NUCLEOTIDE SEQUENCE [LARGE SCALE GENOMIC DNA]</scope>
    <source>
        <strain evidence="3 4">CSUSB</strain>
    </source>
</reference>
<organism evidence="3 4">
    <name type="scientific">Variovorax paradoxus</name>
    <dbReference type="NCBI Taxonomy" id="34073"/>
    <lineage>
        <taxon>Bacteria</taxon>
        <taxon>Pseudomonadati</taxon>
        <taxon>Pseudomonadota</taxon>
        <taxon>Betaproteobacteria</taxon>
        <taxon>Burkholderiales</taxon>
        <taxon>Comamonadaceae</taxon>
        <taxon>Variovorax</taxon>
    </lineage>
</organism>
<dbReference type="RefSeq" id="WP_157613993.1">
    <property type="nucleotide sequence ID" value="NZ_CP046622.1"/>
</dbReference>
<accession>A0A6I6H6V8</accession>
<evidence type="ECO:0000259" key="2">
    <source>
        <dbReference type="Pfam" id="PF01957"/>
    </source>
</evidence>
<feature type="transmembrane region" description="Helical" evidence="1">
    <location>
        <begin position="7"/>
        <end position="40"/>
    </location>
</feature>
<keyword evidence="1" id="KW-0472">Membrane</keyword>
<proteinExistence type="predicted"/>
<protein>
    <submittedName>
        <fullName evidence="3">NfeD family protein</fullName>
    </submittedName>
</protein>
<feature type="transmembrane region" description="Helical" evidence="1">
    <location>
        <begin position="46"/>
        <end position="67"/>
    </location>
</feature>
<sequence length="141" mass="14977">MANSTIWWLIAGAAIVLELLSGTVYLLLLATGFAAAAIAAHLGLGMVTQLVVAAVVGVGAVLVWYAVQRRRPAAPPTEANRDVNMDIGEIIHVEAWTPEGTATVRYRGAQWTVVQRAGRVPSAGEHRVVEVIGSRLVVEKT</sequence>
<evidence type="ECO:0000313" key="3">
    <source>
        <dbReference type="EMBL" id="QGW82663.1"/>
    </source>
</evidence>
<dbReference type="Pfam" id="PF01957">
    <property type="entry name" value="NfeD"/>
    <property type="match status" value="1"/>
</dbReference>
<name>A0A6I6H6V8_VARPD</name>
<keyword evidence="1" id="KW-0812">Transmembrane</keyword>
<dbReference type="OrthoDB" id="5654021at2"/>
<evidence type="ECO:0000256" key="1">
    <source>
        <dbReference type="SAM" id="Phobius"/>
    </source>
</evidence>
<feature type="domain" description="NfeD-like C-terminal" evidence="2">
    <location>
        <begin position="85"/>
        <end position="140"/>
    </location>
</feature>
<keyword evidence="1" id="KW-1133">Transmembrane helix</keyword>
<evidence type="ECO:0000313" key="4">
    <source>
        <dbReference type="Proteomes" id="UP000425817"/>
    </source>
</evidence>
<gene>
    <name evidence="3" type="ORF">GOQ09_14260</name>
</gene>
<dbReference type="InterPro" id="IPR002810">
    <property type="entry name" value="NfeD-like_C"/>
</dbReference>